<evidence type="ECO:0000313" key="5">
    <source>
        <dbReference type="EMBL" id="QOQ78930.1"/>
    </source>
</evidence>
<dbReference type="InterPro" id="IPR003959">
    <property type="entry name" value="ATPase_AAA_core"/>
</dbReference>
<dbReference type="EMBL" id="CP063065">
    <property type="protein sequence ID" value="QOQ78930.1"/>
    <property type="molecule type" value="Genomic_DNA"/>
</dbReference>
<evidence type="ECO:0000259" key="4">
    <source>
        <dbReference type="SMART" id="SM00382"/>
    </source>
</evidence>
<name>A0A7M1KUQ3_9LACT</name>
<dbReference type="PANTHER" id="PTHR43392:SF2">
    <property type="entry name" value="AAA-TYPE ATPASE FAMILY PROTEIN _ ANKYRIN REPEAT FAMILY PROTEIN"/>
    <property type="match status" value="1"/>
</dbReference>
<dbReference type="SMART" id="SM00382">
    <property type="entry name" value="AAA"/>
    <property type="match status" value="1"/>
</dbReference>
<keyword evidence="3" id="KW-0067">ATP-binding</keyword>
<dbReference type="InterPro" id="IPR050773">
    <property type="entry name" value="CbxX/CfxQ_RuBisCO_ESX"/>
</dbReference>
<dbReference type="GO" id="GO:0005524">
    <property type="term" value="F:ATP binding"/>
    <property type="evidence" value="ECO:0007669"/>
    <property type="project" value="UniProtKB-KW"/>
</dbReference>
<dbReference type="PANTHER" id="PTHR43392">
    <property type="entry name" value="AAA-TYPE ATPASE FAMILY PROTEIN / ANKYRIN REPEAT FAMILY PROTEIN"/>
    <property type="match status" value="1"/>
</dbReference>
<dbReference type="InterPro" id="IPR041627">
    <property type="entry name" value="AAA_lid_6"/>
</dbReference>
<dbReference type="PRINTS" id="PR00819">
    <property type="entry name" value="CBXCFQXSUPER"/>
</dbReference>
<sequence>MMDKYGQALVNNASKLDAVTDACGEITKLATIIVEEHSKSATIALLKKISESVDNPKYKTEVKRAAQLVNSSLIEFYGYSTIQGICKPTTDVDDDTKTLQELLDELDTLIGLEKVKNKVQDLIVYQKVQRLRREKNLHSAKNTLHLAFTGNPGTGKTTVARIVGRIYKRIGLLSKGHFVEVSRTDLIAGYQGQTALKVKKVIEQAKGGVLFIDEAYSITENDHSDSYGRECLTELTKALEDYRDDLVVIVAGYTEPMNKFFESNPGLKSRFNTFIEFDDYNSVEMDNILFSMCQSNDYVLDDEAKNKVHLYFEQQIASKDENFANGRLARNLYDDLAMNHARRVIKVDNPNSADLSTIKAEDFNFECSEVGDNGHIPVNGSNTEKAVDLFP</sequence>
<keyword evidence="2" id="KW-0547">Nucleotide-binding</keyword>
<dbReference type="InterPro" id="IPR003593">
    <property type="entry name" value="AAA+_ATPase"/>
</dbReference>
<dbReference type="Proteomes" id="UP000595091">
    <property type="component" value="Chromosome"/>
</dbReference>
<dbReference type="Pfam" id="PF17866">
    <property type="entry name" value="AAA_lid_6"/>
    <property type="match status" value="1"/>
</dbReference>
<dbReference type="Pfam" id="PF00004">
    <property type="entry name" value="AAA"/>
    <property type="match status" value="1"/>
</dbReference>
<organism evidence="5 6">
    <name type="scientific">Aerococcus urinaeequi</name>
    <dbReference type="NCBI Taxonomy" id="51665"/>
    <lineage>
        <taxon>Bacteria</taxon>
        <taxon>Bacillati</taxon>
        <taxon>Bacillota</taxon>
        <taxon>Bacilli</taxon>
        <taxon>Lactobacillales</taxon>
        <taxon>Aerococcaceae</taxon>
        <taxon>Aerococcus</taxon>
    </lineage>
</organism>
<protein>
    <submittedName>
        <fullName evidence="5">AAA family ATPase</fullName>
    </submittedName>
</protein>
<feature type="domain" description="AAA+ ATPase" evidence="4">
    <location>
        <begin position="142"/>
        <end position="281"/>
    </location>
</feature>
<dbReference type="RefSeq" id="WP_332104891.1">
    <property type="nucleotide sequence ID" value="NZ_CP063065.1"/>
</dbReference>
<reference evidence="5 6" key="1">
    <citation type="submission" date="2020-10" db="EMBL/GenBank/DDBJ databases">
        <title>Plasmid carrying two tetracycline resistance determinant.</title>
        <authorList>
            <person name="Yang Q."/>
        </authorList>
    </citation>
    <scope>NUCLEOTIDE SEQUENCE [LARGE SCALE GENOMIC DNA]</scope>
    <source>
        <strain evidence="5 6">T43</strain>
    </source>
</reference>
<evidence type="ECO:0000256" key="2">
    <source>
        <dbReference type="ARBA" id="ARBA00022741"/>
    </source>
</evidence>
<dbReference type="Gene3D" id="3.40.50.300">
    <property type="entry name" value="P-loop containing nucleotide triphosphate hydrolases"/>
    <property type="match status" value="1"/>
</dbReference>
<dbReference type="AlphaFoldDB" id="A0A7M1KUQ3"/>
<gene>
    <name evidence="5" type="ORF">IMX20_08070</name>
</gene>
<dbReference type="GO" id="GO:0016887">
    <property type="term" value="F:ATP hydrolysis activity"/>
    <property type="evidence" value="ECO:0007669"/>
    <property type="project" value="InterPro"/>
</dbReference>
<dbReference type="InterPro" id="IPR027417">
    <property type="entry name" value="P-loop_NTPase"/>
</dbReference>
<dbReference type="InterPro" id="IPR000641">
    <property type="entry name" value="CbxX/CfxQ"/>
</dbReference>
<dbReference type="FunFam" id="3.40.50.300:FF:000216">
    <property type="entry name" value="Type VII secretion ATPase EccA"/>
    <property type="match status" value="1"/>
</dbReference>
<dbReference type="SUPFAM" id="SSF52540">
    <property type="entry name" value="P-loop containing nucleoside triphosphate hydrolases"/>
    <property type="match status" value="1"/>
</dbReference>
<accession>A0A7M1KUQ3</accession>
<evidence type="ECO:0000256" key="3">
    <source>
        <dbReference type="ARBA" id="ARBA00022840"/>
    </source>
</evidence>
<evidence type="ECO:0000256" key="1">
    <source>
        <dbReference type="ARBA" id="ARBA00010378"/>
    </source>
</evidence>
<proteinExistence type="inferred from homology"/>
<evidence type="ECO:0000313" key="6">
    <source>
        <dbReference type="Proteomes" id="UP000595091"/>
    </source>
</evidence>
<dbReference type="Gene3D" id="1.10.8.60">
    <property type="match status" value="1"/>
</dbReference>
<dbReference type="CDD" id="cd00009">
    <property type="entry name" value="AAA"/>
    <property type="match status" value="1"/>
</dbReference>
<comment type="similarity">
    <text evidence="1">Belongs to the CbxX/CfxQ family.</text>
</comment>